<comment type="similarity">
    <text evidence="2">Belongs to the NADH dehydrogenase family.</text>
</comment>
<evidence type="ECO:0000256" key="1">
    <source>
        <dbReference type="ARBA" id="ARBA00001974"/>
    </source>
</evidence>
<evidence type="ECO:0000256" key="2">
    <source>
        <dbReference type="ARBA" id="ARBA00005272"/>
    </source>
</evidence>
<dbReference type="SUPFAM" id="SSF51905">
    <property type="entry name" value="FAD/NAD(P)-binding domain"/>
    <property type="match status" value="1"/>
</dbReference>
<keyword evidence="4" id="KW-0274">FAD</keyword>
<organism evidence="7 8">
    <name type="scientific">Paraburkholderia pallida</name>
    <dbReference type="NCBI Taxonomy" id="2547399"/>
    <lineage>
        <taxon>Bacteria</taxon>
        <taxon>Pseudomonadati</taxon>
        <taxon>Pseudomonadota</taxon>
        <taxon>Betaproteobacteria</taxon>
        <taxon>Burkholderiales</taxon>
        <taxon>Burkholderiaceae</taxon>
        <taxon>Paraburkholderia</taxon>
    </lineage>
</organism>
<dbReference type="GO" id="GO:0003955">
    <property type="term" value="F:NAD(P)H dehydrogenase (quinone) activity"/>
    <property type="evidence" value="ECO:0007669"/>
    <property type="project" value="TreeGrafter"/>
</dbReference>
<protein>
    <submittedName>
        <fullName evidence="7">NAD(P)/FAD-dependent oxidoreductase</fullName>
    </submittedName>
</protein>
<dbReference type="OrthoDB" id="9781621at2"/>
<dbReference type="Gene3D" id="3.50.50.100">
    <property type="match status" value="1"/>
</dbReference>
<keyword evidence="8" id="KW-1185">Reference proteome</keyword>
<evidence type="ECO:0000313" key="7">
    <source>
        <dbReference type="EMBL" id="QBR00932.1"/>
    </source>
</evidence>
<dbReference type="InterPro" id="IPR051169">
    <property type="entry name" value="NADH-Q_oxidoreductase"/>
</dbReference>
<dbReference type="InterPro" id="IPR023753">
    <property type="entry name" value="FAD/NAD-binding_dom"/>
</dbReference>
<dbReference type="Proteomes" id="UP000295727">
    <property type="component" value="Chromosome 3"/>
</dbReference>
<dbReference type="PRINTS" id="PR00411">
    <property type="entry name" value="PNDRDTASEI"/>
</dbReference>
<name>A0A4P7D316_9BURK</name>
<keyword evidence="5" id="KW-0560">Oxidoreductase</keyword>
<dbReference type="AlphaFoldDB" id="A0A4P7D316"/>
<dbReference type="EMBL" id="CP038150">
    <property type="protein sequence ID" value="QBR00932.1"/>
    <property type="molecule type" value="Genomic_DNA"/>
</dbReference>
<evidence type="ECO:0000313" key="8">
    <source>
        <dbReference type="Proteomes" id="UP000295727"/>
    </source>
</evidence>
<sequence length="452" mass="48158">MAPIPDFPSKARAASAPRILIVGGGAGGLQLATRLGSTLGRRGQAQIVLVDRLPTHFWKPLLHEAASGHRDPASHTIEYAAQAKRHGFEFVQGELRAVDRARRIATIGAVVDQDGTQIVPQREMHYHDLVLAVGSVTNFFNVPGAARHALPLEHVGHAEDFRKKFLAACAKVNHLADAPAPSPARPVCINVIGAGATGVELAAALRHAVGQLAAYRFRALDPVRDVRIRLIEGAPRVLPVLDPRISERTQAQLERLHVDVLTSTRVARVEEDAIVTSSGERLPADMTIWAAGVAGPAMLRSIDGLALSASNQVIVTDTLQTPDDPHVFAFGDCAACPSGASSAYLPPRAQVAHQQAVYLSQAFARRLAGKPVAGFVFRDAGTVVSLGQSGALYQADLRVSARSVIVDGPAAAGLYRLLYRKHLSGVHGIGRTLLQTLGQVLHSYGRPSIKLH</sequence>
<accession>A0A4P7D316</accession>
<proteinExistence type="inferred from homology"/>
<dbReference type="PANTHER" id="PTHR42913:SF3">
    <property type="entry name" value="64 KDA MITOCHONDRIAL NADH DEHYDROGENASE (EUROFUNG)"/>
    <property type="match status" value="1"/>
</dbReference>
<feature type="domain" description="FAD/NAD(P)-binding" evidence="6">
    <location>
        <begin position="18"/>
        <end position="356"/>
    </location>
</feature>
<dbReference type="Pfam" id="PF07992">
    <property type="entry name" value="Pyr_redox_2"/>
    <property type="match status" value="1"/>
</dbReference>
<dbReference type="GO" id="GO:0019646">
    <property type="term" value="P:aerobic electron transport chain"/>
    <property type="evidence" value="ECO:0007669"/>
    <property type="project" value="TreeGrafter"/>
</dbReference>
<dbReference type="InterPro" id="IPR036188">
    <property type="entry name" value="FAD/NAD-bd_sf"/>
</dbReference>
<dbReference type="PRINTS" id="PR00368">
    <property type="entry name" value="FADPNR"/>
</dbReference>
<evidence type="ECO:0000259" key="6">
    <source>
        <dbReference type="Pfam" id="PF07992"/>
    </source>
</evidence>
<dbReference type="RefSeq" id="WP_134755061.1">
    <property type="nucleotide sequence ID" value="NZ_CP038150.1"/>
</dbReference>
<evidence type="ECO:0000256" key="5">
    <source>
        <dbReference type="ARBA" id="ARBA00023002"/>
    </source>
</evidence>
<gene>
    <name evidence="7" type="ORF">E1956_27165</name>
</gene>
<evidence type="ECO:0000256" key="3">
    <source>
        <dbReference type="ARBA" id="ARBA00022630"/>
    </source>
</evidence>
<dbReference type="PANTHER" id="PTHR42913">
    <property type="entry name" value="APOPTOSIS-INDUCING FACTOR 1"/>
    <property type="match status" value="1"/>
</dbReference>
<reference evidence="7 8" key="1">
    <citation type="submission" date="2019-03" db="EMBL/GenBank/DDBJ databases">
        <title>Paraburkholderia sp. 7MH5, isolated from subtropical forest soil.</title>
        <authorList>
            <person name="Gao Z.-H."/>
            <person name="Qiu L.-H."/>
        </authorList>
    </citation>
    <scope>NUCLEOTIDE SEQUENCE [LARGE SCALE GENOMIC DNA]</scope>
    <source>
        <strain evidence="7 8">7MH5</strain>
    </source>
</reference>
<dbReference type="KEGG" id="ppai:E1956_27165"/>
<comment type="cofactor">
    <cofactor evidence="1">
        <name>FAD</name>
        <dbReference type="ChEBI" id="CHEBI:57692"/>
    </cofactor>
</comment>
<keyword evidence="3" id="KW-0285">Flavoprotein</keyword>
<evidence type="ECO:0000256" key="4">
    <source>
        <dbReference type="ARBA" id="ARBA00022827"/>
    </source>
</evidence>